<keyword evidence="1 4" id="KW-0732">Signal</keyword>
<feature type="domain" description="Pectinesterase inhibitor" evidence="5">
    <location>
        <begin position="26"/>
        <end position="168"/>
    </location>
</feature>
<accession>A0A6J1GPI8</accession>
<dbReference type="InterPro" id="IPR034086">
    <property type="entry name" value="PMEI_plant"/>
</dbReference>
<dbReference type="AlphaFoldDB" id="A0A6J1GPI8"/>
<dbReference type="Gene3D" id="1.20.140.40">
    <property type="entry name" value="Invertase/pectin methylesterase inhibitor family protein"/>
    <property type="match status" value="1"/>
</dbReference>
<gene>
    <name evidence="7" type="primary">LOC111456295</name>
</gene>
<dbReference type="SMART" id="SM00856">
    <property type="entry name" value="PMEI"/>
    <property type="match status" value="1"/>
</dbReference>
<keyword evidence="2" id="KW-1015">Disulfide bond</keyword>
<keyword evidence="6" id="KW-1185">Reference proteome</keyword>
<evidence type="ECO:0000256" key="4">
    <source>
        <dbReference type="SAM" id="SignalP"/>
    </source>
</evidence>
<name>A0A6J1GPI8_CUCMO</name>
<dbReference type="InterPro" id="IPR052421">
    <property type="entry name" value="PCW_Enzyme_Inhibitor"/>
</dbReference>
<dbReference type="FunFam" id="1.20.140.40:FF:000008">
    <property type="entry name" value="Invertase/pectin methylesterase inhibitor family protein"/>
    <property type="match status" value="1"/>
</dbReference>
<feature type="chain" id="PRO_5026740136" evidence="4">
    <location>
        <begin position="25"/>
        <end position="176"/>
    </location>
</feature>
<dbReference type="GeneID" id="111456295"/>
<dbReference type="RefSeq" id="XP_022953892.1">
    <property type="nucleotide sequence ID" value="XM_023098124.1"/>
</dbReference>
<dbReference type="SUPFAM" id="SSF101148">
    <property type="entry name" value="Plant invertase/pectin methylesterase inhibitor"/>
    <property type="match status" value="1"/>
</dbReference>
<feature type="signal peptide" evidence="4">
    <location>
        <begin position="1"/>
        <end position="24"/>
    </location>
</feature>
<dbReference type="Proteomes" id="UP000504609">
    <property type="component" value="Unplaced"/>
</dbReference>
<dbReference type="Pfam" id="PF04043">
    <property type="entry name" value="PMEI"/>
    <property type="match status" value="1"/>
</dbReference>
<protein>
    <submittedName>
        <fullName evidence="7">Pectinesterase inhibitor-like</fullName>
    </submittedName>
</protein>
<evidence type="ECO:0000313" key="7">
    <source>
        <dbReference type="RefSeq" id="XP_022953892.1"/>
    </source>
</evidence>
<evidence type="ECO:0000256" key="1">
    <source>
        <dbReference type="ARBA" id="ARBA00022729"/>
    </source>
</evidence>
<dbReference type="PANTHER" id="PTHR36710:SF4">
    <property type="entry name" value="PLANT INVERTASE_PECTIN METHYLESTERASE INHIBITOR SUPERFAMILY PROTEIN"/>
    <property type="match status" value="1"/>
</dbReference>
<dbReference type="InterPro" id="IPR006501">
    <property type="entry name" value="Pectinesterase_inhib_dom"/>
</dbReference>
<dbReference type="GO" id="GO:0046910">
    <property type="term" value="F:pectinesterase inhibitor activity"/>
    <property type="evidence" value="ECO:0007669"/>
    <property type="project" value="InterPro"/>
</dbReference>
<dbReference type="NCBIfam" id="TIGR01614">
    <property type="entry name" value="PME_inhib"/>
    <property type="match status" value="1"/>
</dbReference>
<sequence>MANSIVLAVSSLFVLSVLFSNGDAASPNDVASTICPKTRNPSFCLDVLKFAGTSDLKELATFTLNLAHDKAAESHALAQSLASKAADPKLKERYDTCAEFYGNAADGIEDGKNYLGEGDYNGVNIKASAAMTEAGDCLDSFTQPPKDPSALPGNGKAVEDICSIILVIANLLIGSV</sequence>
<evidence type="ECO:0000259" key="5">
    <source>
        <dbReference type="SMART" id="SM00856"/>
    </source>
</evidence>
<dbReference type="PANTHER" id="PTHR36710">
    <property type="entry name" value="PECTINESTERASE INHIBITOR-LIKE"/>
    <property type="match status" value="1"/>
</dbReference>
<dbReference type="KEGG" id="cmos:111456295"/>
<evidence type="ECO:0000256" key="2">
    <source>
        <dbReference type="ARBA" id="ARBA00023157"/>
    </source>
</evidence>
<proteinExistence type="inferred from homology"/>
<organism evidence="6 7">
    <name type="scientific">Cucurbita moschata</name>
    <name type="common">Winter crookneck squash</name>
    <name type="synonym">Cucurbita pepo var. moschata</name>
    <dbReference type="NCBI Taxonomy" id="3662"/>
    <lineage>
        <taxon>Eukaryota</taxon>
        <taxon>Viridiplantae</taxon>
        <taxon>Streptophyta</taxon>
        <taxon>Embryophyta</taxon>
        <taxon>Tracheophyta</taxon>
        <taxon>Spermatophyta</taxon>
        <taxon>Magnoliopsida</taxon>
        <taxon>eudicotyledons</taxon>
        <taxon>Gunneridae</taxon>
        <taxon>Pentapetalae</taxon>
        <taxon>rosids</taxon>
        <taxon>fabids</taxon>
        <taxon>Cucurbitales</taxon>
        <taxon>Cucurbitaceae</taxon>
        <taxon>Cucurbiteae</taxon>
        <taxon>Cucurbita</taxon>
    </lineage>
</organism>
<evidence type="ECO:0000313" key="6">
    <source>
        <dbReference type="Proteomes" id="UP000504609"/>
    </source>
</evidence>
<dbReference type="CDD" id="cd15797">
    <property type="entry name" value="PMEI"/>
    <property type="match status" value="1"/>
</dbReference>
<evidence type="ECO:0000256" key="3">
    <source>
        <dbReference type="ARBA" id="ARBA00038471"/>
    </source>
</evidence>
<comment type="similarity">
    <text evidence="3">Belongs to the PMEI family.</text>
</comment>
<dbReference type="InterPro" id="IPR035513">
    <property type="entry name" value="Invertase/methylesterase_inhib"/>
</dbReference>
<reference evidence="7" key="1">
    <citation type="submission" date="2025-08" db="UniProtKB">
        <authorList>
            <consortium name="RefSeq"/>
        </authorList>
    </citation>
    <scope>IDENTIFICATION</scope>
    <source>
        <tissue evidence="7">Young leaves</tissue>
    </source>
</reference>